<dbReference type="EMBL" id="FNIX01000022">
    <property type="protein sequence ID" value="SDP93508.1"/>
    <property type="molecule type" value="Genomic_DNA"/>
</dbReference>
<evidence type="ECO:0000313" key="2">
    <source>
        <dbReference type="Proteomes" id="UP000199691"/>
    </source>
</evidence>
<gene>
    <name evidence="1" type="ORF">SAMN05421507_12223</name>
</gene>
<organism evidence="1 2">
    <name type="scientific">Lentzea jiangxiensis</name>
    <dbReference type="NCBI Taxonomy" id="641025"/>
    <lineage>
        <taxon>Bacteria</taxon>
        <taxon>Bacillati</taxon>
        <taxon>Actinomycetota</taxon>
        <taxon>Actinomycetes</taxon>
        <taxon>Pseudonocardiales</taxon>
        <taxon>Pseudonocardiaceae</taxon>
        <taxon>Lentzea</taxon>
    </lineage>
</organism>
<protein>
    <submittedName>
        <fullName evidence="1">Uncharacterized protein</fullName>
    </submittedName>
</protein>
<dbReference type="AlphaFoldDB" id="A0A1H0WS43"/>
<sequence length="56" mass="6158">MDETLVAERERARLRRAVDLARRALRGTTAMKCARPDTGWVMSADGVIGAPEEGDE</sequence>
<dbReference type="Proteomes" id="UP000199691">
    <property type="component" value="Unassembled WGS sequence"/>
</dbReference>
<name>A0A1H0WS43_9PSEU</name>
<evidence type="ECO:0000313" key="1">
    <source>
        <dbReference type="EMBL" id="SDP93508.1"/>
    </source>
</evidence>
<reference evidence="2" key="1">
    <citation type="submission" date="2016-10" db="EMBL/GenBank/DDBJ databases">
        <authorList>
            <person name="Varghese N."/>
            <person name="Submissions S."/>
        </authorList>
    </citation>
    <scope>NUCLEOTIDE SEQUENCE [LARGE SCALE GENOMIC DNA]</scope>
    <source>
        <strain evidence="2">CGMCC 4.6609</strain>
    </source>
</reference>
<accession>A0A1H0WS43</accession>
<dbReference type="STRING" id="641025.SAMN05421507_12223"/>
<dbReference type="RefSeq" id="WP_176960111.1">
    <property type="nucleotide sequence ID" value="NZ_FNIX01000022.1"/>
</dbReference>
<proteinExistence type="predicted"/>
<keyword evidence="2" id="KW-1185">Reference proteome</keyword>